<gene>
    <name evidence="2" type="ORF">BB31_40575</name>
</gene>
<dbReference type="InterPro" id="IPR011990">
    <property type="entry name" value="TPR-like_helical_dom_sf"/>
</dbReference>
<dbReference type="PROSITE" id="PS50943">
    <property type="entry name" value="HTH_CROC1"/>
    <property type="match status" value="1"/>
</dbReference>
<dbReference type="Pfam" id="PF00931">
    <property type="entry name" value="NB-ARC"/>
    <property type="match status" value="1"/>
</dbReference>
<evidence type="ECO:0000313" key="3">
    <source>
        <dbReference type="Proteomes" id="UP000256220"/>
    </source>
</evidence>
<sequence length="757" mass="81842">MDTNEKRSVFGELLLEHRRAAGWTQGRLAEASGISVRALRELERGRARAAQRRSAEVLADALGLTGGDREFFLTVAKQGRRRNPALAAQVAATCALPAPTADLSGRESELEQLSAKVAEGGGVVAIVGQAGVGKTALAATAADLWRAEFPDGGYAVDLRGMDERPLSAGTALDRLLRALDVAPGQVPASEAERSSLLRMLLDGRKVLLLLDNAADEAQIRPLLVTGPGSLTLVTCRRTLAGLEGVRWLALEALSDDGAMGLLARIIGADRVDAEPAAARELAELCGYLPLALRIAGNRLATRPQWSLAQLADRLRDESTRLRALAAGDLRLRSAFDLSYRAVSPEARRLFRLLATVPGPDFGLELAAIVSGASPADVRDQLDELVDASLLQATADPERHQFHDLIRLFAEERFEAEEDAAARDTVLTHLLGKAAEAARLFYPKATETGRFGSRDEGARWLDVEGGNWVAAHRVAARNGMHREVRDLAIALHWYSDGRSAQRPWWEIFSLGAAAANALGDAGAEAKLLNFVGWAASVCLGDDEGAVASHRRALDIAVRIGDRVEQTWASIYLGQVLRLTGKDDEAFEFAKRGYELAGELPFWDGQTTARNVYGRALLNAGRHAEALAVHRAVLSDAERLAGDTYPGFHRLLKALTLRAIGDVLGDLAEWREAAGHYRTSRWLAWEGGFDALEATCAFREGRAWREAGAFEEARECLAMAVDLSKGPSLGALREQASAELALLPAERRLSFGPTEREDR</sequence>
<protein>
    <submittedName>
        <fullName evidence="2">XRE family transcriptional regulator</fullName>
    </submittedName>
</protein>
<dbReference type="Gene3D" id="1.25.40.10">
    <property type="entry name" value="Tetratricopeptide repeat domain"/>
    <property type="match status" value="2"/>
</dbReference>
<keyword evidence="3" id="KW-1185">Reference proteome</keyword>
<dbReference type="CDD" id="cd00093">
    <property type="entry name" value="HTH_XRE"/>
    <property type="match status" value="1"/>
</dbReference>
<dbReference type="PRINTS" id="PR00364">
    <property type="entry name" value="DISEASERSIST"/>
</dbReference>
<dbReference type="EMBL" id="JFBM01000061">
    <property type="protein sequence ID" value="KFU75597.1"/>
    <property type="molecule type" value="Genomic_DNA"/>
</dbReference>
<dbReference type="GO" id="GO:0043531">
    <property type="term" value="F:ADP binding"/>
    <property type="evidence" value="ECO:0007669"/>
    <property type="project" value="InterPro"/>
</dbReference>
<dbReference type="Gene3D" id="3.40.50.300">
    <property type="entry name" value="P-loop containing nucleotide triphosphate hydrolases"/>
    <property type="match status" value="1"/>
</dbReference>
<name>A0A2P2FFU6_AMYLU</name>
<feature type="domain" description="HTH cro/C1-type" evidence="1">
    <location>
        <begin position="14"/>
        <end position="69"/>
    </location>
</feature>
<dbReference type="GO" id="GO:0003677">
    <property type="term" value="F:DNA binding"/>
    <property type="evidence" value="ECO:0007669"/>
    <property type="project" value="InterPro"/>
</dbReference>
<dbReference type="SMART" id="SM00530">
    <property type="entry name" value="HTH_XRE"/>
    <property type="match status" value="1"/>
</dbReference>
<accession>A0A2P2FFU6</accession>
<dbReference type="Proteomes" id="UP000256220">
    <property type="component" value="Unassembled WGS sequence"/>
</dbReference>
<organism evidence="2 3">
    <name type="scientific">Amycolatopsis lurida NRRL 2430</name>
    <dbReference type="NCBI Taxonomy" id="1460371"/>
    <lineage>
        <taxon>Bacteria</taxon>
        <taxon>Bacillati</taxon>
        <taxon>Actinomycetota</taxon>
        <taxon>Actinomycetes</taxon>
        <taxon>Pseudonocardiales</taxon>
        <taxon>Pseudonocardiaceae</taxon>
        <taxon>Amycolatopsis</taxon>
    </lineage>
</organism>
<dbReference type="RefSeq" id="WP_034323843.1">
    <property type="nucleotide sequence ID" value="NZ_JFBM01000061.1"/>
</dbReference>
<dbReference type="InterPro" id="IPR001387">
    <property type="entry name" value="Cro/C1-type_HTH"/>
</dbReference>
<dbReference type="AlphaFoldDB" id="A0A2P2FFU6"/>
<dbReference type="SUPFAM" id="SSF48452">
    <property type="entry name" value="TPR-like"/>
    <property type="match status" value="2"/>
</dbReference>
<dbReference type="InterPro" id="IPR002182">
    <property type="entry name" value="NB-ARC"/>
</dbReference>
<evidence type="ECO:0000313" key="2">
    <source>
        <dbReference type="EMBL" id="KFU75597.1"/>
    </source>
</evidence>
<dbReference type="Gene3D" id="1.10.260.40">
    <property type="entry name" value="lambda repressor-like DNA-binding domains"/>
    <property type="match status" value="1"/>
</dbReference>
<dbReference type="InterPro" id="IPR027417">
    <property type="entry name" value="P-loop_NTPase"/>
</dbReference>
<reference evidence="2 3" key="1">
    <citation type="journal article" date="2014" name="Genome Announc.">
        <title>Draft Genome Sequence of Amycolatopsis lurida NRRL 2430, Producer of the Glycopeptide Family Antibiotic Ristocetin.</title>
        <authorList>
            <person name="Kwun M.J."/>
            <person name="Hong H.J."/>
        </authorList>
    </citation>
    <scope>NUCLEOTIDE SEQUENCE [LARGE SCALE GENOMIC DNA]</scope>
    <source>
        <strain evidence="2 3">NRRL 2430</strain>
    </source>
</reference>
<dbReference type="SUPFAM" id="SSF52540">
    <property type="entry name" value="P-loop containing nucleoside triphosphate hydrolases"/>
    <property type="match status" value="1"/>
</dbReference>
<dbReference type="PANTHER" id="PTHR47691">
    <property type="entry name" value="REGULATOR-RELATED"/>
    <property type="match status" value="1"/>
</dbReference>
<evidence type="ECO:0000259" key="1">
    <source>
        <dbReference type="PROSITE" id="PS50943"/>
    </source>
</evidence>
<proteinExistence type="predicted"/>
<dbReference type="PANTHER" id="PTHR47691:SF3">
    <property type="entry name" value="HTH-TYPE TRANSCRIPTIONAL REGULATOR RV0890C-RELATED"/>
    <property type="match status" value="1"/>
</dbReference>
<dbReference type="InterPro" id="IPR010982">
    <property type="entry name" value="Lambda_DNA-bd_dom_sf"/>
</dbReference>
<comment type="caution">
    <text evidence="2">The sequence shown here is derived from an EMBL/GenBank/DDBJ whole genome shotgun (WGS) entry which is preliminary data.</text>
</comment>
<dbReference type="Pfam" id="PF13560">
    <property type="entry name" value="HTH_31"/>
    <property type="match status" value="1"/>
</dbReference>
<dbReference type="SUPFAM" id="SSF47413">
    <property type="entry name" value="lambda repressor-like DNA-binding domains"/>
    <property type="match status" value="1"/>
</dbReference>